<comment type="caution">
    <text evidence="1">The sequence shown here is derived from an EMBL/GenBank/DDBJ whole genome shotgun (WGS) entry which is preliminary data.</text>
</comment>
<accession>A0ACB8T715</accession>
<reference evidence="1" key="1">
    <citation type="submission" date="2021-03" db="EMBL/GenBank/DDBJ databases">
        <authorList>
            <consortium name="DOE Joint Genome Institute"/>
            <person name="Ahrendt S."/>
            <person name="Looney B.P."/>
            <person name="Miyauchi S."/>
            <person name="Morin E."/>
            <person name="Drula E."/>
            <person name="Courty P.E."/>
            <person name="Chicoki N."/>
            <person name="Fauchery L."/>
            <person name="Kohler A."/>
            <person name="Kuo A."/>
            <person name="Labutti K."/>
            <person name="Pangilinan J."/>
            <person name="Lipzen A."/>
            <person name="Riley R."/>
            <person name="Andreopoulos W."/>
            <person name="He G."/>
            <person name="Johnson J."/>
            <person name="Barry K.W."/>
            <person name="Grigoriev I.V."/>
            <person name="Nagy L."/>
            <person name="Hibbett D."/>
            <person name="Henrissat B."/>
            <person name="Matheny P.B."/>
            <person name="Labbe J."/>
            <person name="Martin F."/>
        </authorList>
    </citation>
    <scope>NUCLEOTIDE SEQUENCE</scope>
    <source>
        <strain evidence="1">HHB10654</strain>
    </source>
</reference>
<dbReference type="Proteomes" id="UP000814140">
    <property type="component" value="Unassembled WGS sequence"/>
</dbReference>
<dbReference type="EMBL" id="MU277201">
    <property type="protein sequence ID" value="KAI0063946.1"/>
    <property type="molecule type" value="Genomic_DNA"/>
</dbReference>
<evidence type="ECO:0000313" key="1">
    <source>
        <dbReference type="EMBL" id="KAI0063946.1"/>
    </source>
</evidence>
<protein>
    <submittedName>
        <fullName evidence="1">Uncharacterized protein</fullName>
    </submittedName>
</protein>
<name>A0ACB8T715_9AGAM</name>
<reference evidence="1" key="2">
    <citation type="journal article" date="2022" name="New Phytol.">
        <title>Evolutionary transition to the ectomycorrhizal habit in the genomes of a hyperdiverse lineage of mushroom-forming fungi.</title>
        <authorList>
            <person name="Looney B."/>
            <person name="Miyauchi S."/>
            <person name="Morin E."/>
            <person name="Drula E."/>
            <person name="Courty P.E."/>
            <person name="Kohler A."/>
            <person name="Kuo A."/>
            <person name="LaButti K."/>
            <person name="Pangilinan J."/>
            <person name="Lipzen A."/>
            <person name="Riley R."/>
            <person name="Andreopoulos W."/>
            <person name="He G."/>
            <person name="Johnson J."/>
            <person name="Nolan M."/>
            <person name="Tritt A."/>
            <person name="Barry K.W."/>
            <person name="Grigoriev I.V."/>
            <person name="Nagy L.G."/>
            <person name="Hibbett D."/>
            <person name="Henrissat B."/>
            <person name="Matheny P.B."/>
            <person name="Labbe J."/>
            <person name="Martin F.M."/>
        </authorList>
    </citation>
    <scope>NUCLEOTIDE SEQUENCE</scope>
    <source>
        <strain evidence="1">HHB10654</strain>
    </source>
</reference>
<organism evidence="1 2">
    <name type="scientific">Artomyces pyxidatus</name>
    <dbReference type="NCBI Taxonomy" id="48021"/>
    <lineage>
        <taxon>Eukaryota</taxon>
        <taxon>Fungi</taxon>
        <taxon>Dikarya</taxon>
        <taxon>Basidiomycota</taxon>
        <taxon>Agaricomycotina</taxon>
        <taxon>Agaricomycetes</taxon>
        <taxon>Russulales</taxon>
        <taxon>Auriscalpiaceae</taxon>
        <taxon>Artomyces</taxon>
    </lineage>
</organism>
<proteinExistence type="predicted"/>
<keyword evidence="2" id="KW-1185">Reference proteome</keyword>
<gene>
    <name evidence="1" type="ORF">BV25DRAFT_1914993</name>
</gene>
<sequence>MAAHILSLPDDVVLDILENLDYKSLLICQTTCHRLRILVTVSVLLQYKIELAACGMVDGPRGSQTFDVAERLRRLRLYDVAWRQLEWTGHTALPHLIDRYPPSMASGGACLFRNTENPDDDEAEVIVQQISSELRGVKEQHTSFPAHTGHNMLLDPSQDLLIVVPITDPPALPHRCQLHSLSTGEAHPLASVLDPCANIGERILIEIRGDHILEGIQSNPDVVVWDYYVWNWRTGHIESKMPCTTYNSSMRQQARFLDNEHILVLQMAEWRDSKLACIHVLPFTTTLPENDLPPRDVAHLPSHTFLLPKFVQEDPGPLTMSLAYGCLSNAMSLGYFHSDPDERLLSIRVDNAWYARPPKGLDYLFIDIPLMTLRSYFRIHPPSGHSLTVSWDDWGQDTRVTRYDSDGWLDLSDPIITSGMKRAGLRKSAERDGVILEMLDYHPQRVARAIARQRNGGGEKESVFFHSDEFEDKLYDDLRTRLPCLIKQIQLPDELAVVSKDESSMLACCLCEDGVIFMKVNTVGSCITMAWEYRF</sequence>
<evidence type="ECO:0000313" key="2">
    <source>
        <dbReference type="Proteomes" id="UP000814140"/>
    </source>
</evidence>